<keyword evidence="2" id="KW-1185">Reference proteome</keyword>
<organism evidence="1 2">
    <name type="scientific">Coemansia nantahalensis</name>
    <dbReference type="NCBI Taxonomy" id="2789366"/>
    <lineage>
        <taxon>Eukaryota</taxon>
        <taxon>Fungi</taxon>
        <taxon>Fungi incertae sedis</taxon>
        <taxon>Zoopagomycota</taxon>
        <taxon>Kickxellomycotina</taxon>
        <taxon>Kickxellomycetes</taxon>
        <taxon>Kickxellales</taxon>
        <taxon>Kickxellaceae</taxon>
        <taxon>Coemansia</taxon>
    </lineage>
</organism>
<dbReference type="Proteomes" id="UP001140234">
    <property type="component" value="Unassembled WGS sequence"/>
</dbReference>
<feature type="non-terminal residue" evidence="1">
    <location>
        <position position="298"/>
    </location>
</feature>
<gene>
    <name evidence="1" type="ORF">IWQ57_007045</name>
</gene>
<protein>
    <submittedName>
        <fullName evidence="1">Uncharacterized protein</fullName>
    </submittedName>
</protein>
<evidence type="ECO:0000313" key="2">
    <source>
        <dbReference type="Proteomes" id="UP001140234"/>
    </source>
</evidence>
<reference evidence="1" key="1">
    <citation type="submission" date="2022-07" db="EMBL/GenBank/DDBJ databases">
        <title>Phylogenomic reconstructions and comparative analyses of Kickxellomycotina fungi.</title>
        <authorList>
            <person name="Reynolds N.K."/>
            <person name="Stajich J.E."/>
            <person name="Barry K."/>
            <person name="Grigoriev I.V."/>
            <person name="Crous P."/>
            <person name="Smith M.E."/>
        </authorList>
    </citation>
    <scope>NUCLEOTIDE SEQUENCE</scope>
    <source>
        <strain evidence="1">CBS 109366</strain>
    </source>
</reference>
<proteinExistence type="predicted"/>
<name>A0ACC1JHY1_9FUNG</name>
<comment type="caution">
    <text evidence="1">The sequence shown here is derived from an EMBL/GenBank/DDBJ whole genome shotgun (WGS) entry which is preliminary data.</text>
</comment>
<sequence>MPALAWFRRDSGDGSTPTTVGDADCWQVIRGSDTVSWDHLDNAHIGWIIAGAFTLVATLIALAHMAAHLRNYTVPRQQRHIVRIIMIIPVYGIITFFSFRFYREAPYYLAIRDCYEAFVIASFYMLMLQYIGYSSDEQKRMMVDRRGLKWPFPFGCITMNPARQLTFNMLKWGIFQYVIIRPLGTLAAIVTQAAGVYCPNSMKPKYANFWLATIDFVSISVAMYALLSLYQVIKEDIREHKPLRKFMTIKLIIFLTFMEGFVIKWLGSSNTNVIKATKYWTKDNVVEGLTALLICIEM</sequence>
<dbReference type="EMBL" id="JANBUJ010004369">
    <property type="protein sequence ID" value="KAJ2757619.1"/>
    <property type="molecule type" value="Genomic_DNA"/>
</dbReference>
<evidence type="ECO:0000313" key="1">
    <source>
        <dbReference type="EMBL" id="KAJ2757619.1"/>
    </source>
</evidence>
<accession>A0ACC1JHY1</accession>